<feature type="compositionally biased region" description="Polar residues" evidence="1">
    <location>
        <begin position="318"/>
        <end position="327"/>
    </location>
</feature>
<keyword evidence="3" id="KW-1185">Reference proteome</keyword>
<dbReference type="STRING" id="4955.A0A1G4MFP6"/>
<dbReference type="Pfam" id="PF09507">
    <property type="entry name" value="CDC27"/>
    <property type="match status" value="1"/>
</dbReference>
<dbReference type="OMA" id="DCFIYAF"/>
<feature type="compositionally biased region" description="Basic and acidic residues" evidence="1">
    <location>
        <begin position="137"/>
        <end position="149"/>
    </location>
</feature>
<gene>
    <name evidence="2" type="ORF">LAFE_0F12068G</name>
</gene>
<feature type="compositionally biased region" description="Basic and acidic residues" evidence="1">
    <location>
        <begin position="333"/>
        <end position="346"/>
    </location>
</feature>
<protein>
    <submittedName>
        <fullName evidence="2">LAFE_0F12068g1_1</fullName>
    </submittedName>
</protein>
<dbReference type="GO" id="GO:0043625">
    <property type="term" value="C:delta DNA polymerase complex"/>
    <property type="evidence" value="ECO:0007669"/>
    <property type="project" value="InterPro"/>
</dbReference>
<sequence length="361" mass="40724">MSEDVGKFIHERLFNDCEVVLYTDIMTQFQYTNNQAKKEMYKYYKTTKSKVNCVIVCCYAGGLISIIQDLANFEPSDDIVDAFIYAFSTMEQFTVVNKPNSRPLAIENAFEFVQKASAAPVEAVREPVLAPALRSKTKPEDVKTTEPARKLQPKAPVRAKTHPQESGKKEKSKDMGLQSTRLLQKMRQEREQREQERLQELRKRKERQMEKVANDPQRKKEMQELSTMFDDDSDDEDGEEGASGEGSAQPPITEVSSPDAARAPVGAKDEDVGHQDLGHQELGELLETTAEESLVEVPAPKEEPSTYVDDEGYIVTQRPAQRASSTPIKRKSDRTAPVEAKSEPPKKKVQKSLMSFFGKKK</sequence>
<evidence type="ECO:0000313" key="2">
    <source>
        <dbReference type="EMBL" id="SCW02685.1"/>
    </source>
</evidence>
<feature type="compositionally biased region" description="Acidic residues" evidence="1">
    <location>
        <begin position="229"/>
        <end position="242"/>
    </location>
</feature>
<evidence type="ECO:0000313" key="3">
    <source>
        <dbReference type="Proteomes" id="UP000190831"/>
    </source>
</evidence>
<proteinExistence type="predicted"/>
<evidence type="ECO:0000256" key="1">
    <source>
        <dbReference type="SAM" id="MobiDB-lite"/>
    </source>
</evidence>
<feature type="compositionally biased region" description="Basic and acidic residues" evidence="1">
    <location>
        <begin position="186"/>
        <end position="223"/>
    </location>
</feature>
<dbReference type="GO" id="GO:0006260">
    <property type="term" value="P:DNA replication"/>
    <property type="evidence" value="ECO:0007669"/>
    <property type="project" value="InterPro"/>
</dbReference>
<name>A0A1G4MFP6_LACFM</name>
<dbReference type="Proteomes" id="UP000190831">
    <property type="component" value="Chromosome F"/>
</dbReference>
<accession>A0A1G4MFP6</accession>
<dbReference type="AlphaFoldDB" id="A0A1G4MFP6"/>
<dbReference type="OrthoDB" id="4036325at2759"/>
<feature type="region of interest" description="Disordered" evidence="1">
    <location>
        <begin position="132"/>
        <end position="361"/>
    </location>
</feature>
<reference evidence="3" key="1">
    <citation type="submission" date="2016-03" db="EMBL/GenBank/DDBJ databases">
        <authorList>
            <person name="Devillers H."/>
        </authorList>
    </citation>
    <scope>NUCLEOTIDE SEQUENCE [LARGE SCALE GENOMIC DNA]</scope>
</reference>
<feature type="compositionally biased region" description="Basic and acidic residues" evidence="1">
    <location>
        <begin position="162"/>
        <end position="174"/>
    </location>
</feature>
<feature type="compositionally biased region" description="Basic and acidic residues" evidence="1">
    <location>
        <begin position="267"/>
        <end position="282"/>
    </location>
</feature>
<dbReference type="EMBL" id="LT598490">
    <property type="protein sequence ID" value="SCW02685.1"/>
    <property type="molecule type" value="Genomic_DNA"/>
</dbReference>
<organism evidence="2 3">
    <name type="scientific">Lachancea fermentati</name>
    <name type="common">Zygosaccharomyces fermentati</name>
    <dbReference type="NCBI Taxonomy" id="4955"/>
    <lineage>
        <taxon>Eukaryota</taxon>
        <taxon>Fungi</taxon>
        <taxon>Dikarya</taxon>
        <taxon>Ascomycota</taxon>
        <taxon>Saccharomycotina</taxon>
        <taxon>Saccharomycetes</taxon>
        <taxon>Saccharomycetales</taxon>
        <taxon>Saccharomycetaceae</taxon>
        <taxon>Lachancea</taxon>
    </lineage>
</organism>
<dbReference type="InterPro" id="IPR019038">
    <property type="entry name" value="POLD3"/>
</dbReference>